<dbReference type="EMBL" id="MUJZ01022566">
    <property type="protein sequence ID" value="OTF79547.1"/>
    <property type="molecule type" value="Genomic_DNA"/>
</dbReference>
<dbReference type="GO" id="GO:0019695">
    <property type="term" value="P:choline metabolic process"/>
    <property type="evidence" value="ECO:0007669"/>
    <property type="project" value="TreeGrafter"/>
</dbReference>
<evidence type="ECO:0000259" key="7">
    <source>
        <dbReference type="Pfam" id="PF00135"/>
    </source>
</evidence>
<dbReference type="PANTHER" id="PTHR43918:SF4">
    <property type="entry name" value="CARBOXYLIC ESTER HYDROLASE"/>
    <property type="match status" value="1"/>
</dbReference>
<evidence type="ECO:0000256" key="3">
    <source>
        <dbReference type="ARBA" id="ARBA00022801"/>
    </source>
</evidence>
<proteinExistence type="inferred from homology"/>
<feature type="transmembrane region" description="Helical" evidence="6">
    <location>
        <begin position="42"/>
        <end position="59"/>
    </location>
</feature>
<feature type="non-terminal residue" evidence="8">
    <location>
        <position position="1"/>
    </location>
</feature>
<dbReference type="EC" id="3.1.1.-" evidence="5"/>
<evidence type="ECO:0000313" key="8">
    <source>
        <dbReference type="EMBL" id="OTF79547.1"/>
    </source>
</evidence>
<organism evidence="8 9">
    <name type="scientific">Euroglyphus maynei</name>
    <name type="common">Mayne's house dust mite</name>
    <dbReference type="NCBI Taxonomy" id="6958"/>
    <lineage>
        <taxon>Eukaryota</taxon>
        <taxon>Metazoa</taxon>
        <taxon>Ecdysozoa</taxon>
        <taxon>Arthropoda</taxon>
        <taxon>Chelicerata</taxon>
        <taxon>Arachnida</taxon>
        <taxon>Acari</taxon>
        <taxon>Acariformes</taxon>
        <taxon>Sarcoptiformes</taxon>
        <taxon>Astigmata</taxon>
        <taxon>Psoroptidia</taxon>
        <taxon>Analgoidea</taxon>
        <taxon>Pyroglyphidae</taxon>
        <taxon>Pyroglyphinae</taxon>
        <taxon>Euroglyphus</taxon>
    </lineage>
</organism>
<dbReference type="OrthoDB" id="6513695at2759"/>
<keyword evidence="6" id="KW-1133">Transmembrane helix</keyword>
<dbReference type="GO" id="GO:0005886">
    <property type="term" value="C:plasma membrane"/>
    <property type="evidence" value="ECO:0007669"/>
    <property type="project" value="TreeGrafter"/>
</dbReference>
<dbReference type="InterPro" id="IPR050654">
    <property type="entry name" value="AChE-related_enzymes"/>
</dbReference>
<keyword evidence="3 5" id="KW-0378">Hydrolase</keyword>
<keyword evidence="9" id="KW-1185">Reference proteome</keyword>
<dbReference type="GO" id="GO:0003990">
    <property type="term" value="F:acetylcholinesterase activity"/>
    <property type="evidence" value="ECO:0007669"/>
    <property type="project" value="TreeGrafter"/>
</dbReference>
<evidence type="ECO:0000256" key="4">
    <source>
        <dbReference type="ARBA" id="ARBA00023180"/>
    </source>
</evidence>
<dbReference type="GO" id="GO:0006581">
    <property type="term" value="P:acetylcholine catabolic process"/>
    <property type="evidence" value="ECO:0007669"/>
    <property type="project" value="TreeGrafter"/>
</dbReference>
<feature type="transmembrane region" description="Helical" evidence="6">
    <location>
        <begin position="12"/>
        <end position="30"/>
    </location>
</feature>
<keyword evidence="6" id="KW-0472">Membrane</keyword>
<comment type="similarity">
    <text evidence="1 5">Belongs to the type-B carboxylesterase/lipase family.</text>
</comment>
<dbReference type="GO" id="GO:0005615">
    <property type="term" value="C:extracellular space"/>
    <property type="evidence" value="ECO:0007669"/>
    <property type="project" value="TreeGrafter"/>
</dbReference>
<dbReference type="InterPro" id="IPR019826">
    <property type="entry name" value="Carboxylesterase_B_AS"/>
</dbReference>
<keyword evidence="2" id="KW-0719">Serine esterase</keyword>
<evidence type="ECO:0000256" key="5">
    <source>
        <dbReference type="RuleBase" id="RU361235"/>
    </source>
</evidence>
<keyword evidence="6" id="KW-0812">Transmembrane</keyword>
<reference evidence="8 9" key="1">
    <citation type="submission" date="2017-03" db="EMBL/GenBank/DDBJ databases">
        <title>Genome Survey of Euroglyphus maynei.</title>
        <authorList>
            <person name="Arlian L.G."/>
            <person name="Morgan M.S."/>
            <person name="Rider S.D."/>
        </authorList>
    </citation>
    <scope>NUCLEOTIDE SEQUENCE [LARGE SCALE GENOMIC DNA]</scope>
    <source>
        <strain evidence="8">Arlian Lab</strain>
        <tissue evidence="8">Whole body</tissue>
    </source>
</reference>
<dbReference type="Pfam" id="PF00135">
    <property type="entry name" value="COesterase"/>
    <property type="match status" value="1"/>
</dbReference>
<accession>A0A1Y3BHB8</accession>
<dbReference type="Proteomes" id="UP000194236">
    <property type="component" value="Unassembled WGS sequence"/>
</dbReference>
<evidence type="ECO:0000256" key="6">
    <source>
        <dbReference type="SAM" id="Phobius"/>
    </source>
</evidence>
<dbReference type="InterPro" id="IPR002018">
    <property type="entry name" value="CarbesteraseB"/>
</dbReference>
<dbReference type="SUPFAM" id="SSF53474">
    <property type="entry name" value="alpha/beta-Hydrolases"/>
    <property type="match status" value="1"/>
</dbReference>
<dbReference type="Gene3D" id="3.40.50.1820">
    <property type="entry name" value="alpha/beta hydrolase"/>
    <property type="match status" value="1"/>
</dbReference>
<name>A0A1Y3BHB8_EURMA</name>
<gene>
    <name evidence="8" type="ORF">BLA29_010102</name>
</gene>
<sequence>HHRHKQTKLRPVFVYIHGGCFLYGSSSLSLYDGQIFATMTDALIVTINFRLSTFGLLYADKMDTINGNQVLWDQIMALQWIHDNIRSFGGDPEQITIAGNSAGGWSVSAHILSPFSRDLFKHAIIMSGSVQRQIMTAEMAKKFWLDNIRHTDCANDQDESIDEKMIDCLMKMSPEQLEMIPYYTGNGCQCKCVL</sequence>
<evidence type="ECO:0000313" key="9">
    <source>
        <dbReference type="Proteomes" id="UP000194236"/>
    </source>
</evidence>
<dbReference type="AlphaFoldDB" id="A0A1Y3BHB8"/>
<dbReference type="PANTHER" id="PTHR43918">
    <property type="entry name" value="ACETYLCHOLINESTERASE"/>
    <property type="match status" value="1"/>
</dbReference>
<feature type="domain" description="Carboxylesterase type B" evidence="7">
    <location>
        <begin position="4"/>
        <end position="178"/>
    </location>
</feature>
<evidence type="ECO:0000256" key="1">
    <source>
        <dbReference type="ARBA" id="ARBA00005964"/>
    </source>
</evidence>
<keyword evidence="4" id="KW-0325">Glycoprotein</keyword>
<comment type="caution">
    <text evidence="8">The sequence shown here is derived from an EMBL/GenBank/DDBJ whole genome shotgun (WGS) entry which is preliminary data.</text>
</comment>
<evidence type="ECO:0000256" key="2">
    <source>
        <dbReference type="ARBA" id="ARBA00022487"/>
    </source>
</evidence>
<protein>
    <recommendedName>
        <fullName evidence="5">Carboxylic ester hydrolase</fullName>
        <ecNumber evidence="5">3.1.1.-</ecNumber>
    </recommendedName>
</protein>
<dbReference type="PROSITE" id="PS00122">
    <property type="entry name" value="CARBOXYLESTERASE_B_1"/>
    <property type="match status" value="1"/>
</dbReference>
<dbReference type="InterPro" id="IPR029058">
    <property type="entry name" value="AB_hydrolase_fold"/>
</dbReference>